<sequence length="252" mass="28387">MNSIVRNTSRLTCRAFSTTSVRQCAQPPKLKPKQFFGPITWKSMAGTAIVAGGLTGFMLYVRQEKQAALDRERKRQLGKAKIGGEFELVDSEGKLVKSADLLGKWLLIYFGFTHCPDICPDELEKLAEVVDKHDATPKAPPLQPVFISVDPQRDTPEIVGKYCKEFSPRLLGLTGTVEQVQKACKSYRVYFSAGPQDVDNDYIVDHTIIIYLVNPDGEFVDYYGQNRNAKEIHNSMLINIEKYQASKKTGWF</sequence>
<evidence type="ECO:0000313" key="2">
    <source>
        <dbReference type="Proteomes" id="UP001064048"/>
    </source>
</evidence>
<name>A0ACC0JE35_CHOFU</name>
<gene>
    <name evidence="1" type="ORF">MSG28_006211</name>
</gene>
<accession>A0ACC0JE35</accession>
<comment type="caution">
    <text evidence="1">The sequence shown here is derived from an EMBL/GenBank/DDBJ whole genome shotgun (WGS) entry which is preliminary data.</text>
</comment>
<protein>
    <submittedName>
        <fullName evidence="1">Uncharacterized protein</fullName>
    </submittedName>
</protein>
<reference evidence="1 2" key="1">
    <citation type="journal article" date="2022" name="Genome Biol. Evol.">
        <title>The Spruce Budworm Genome: Reconstructing the Evolutionary History of Antifreeze Proteins.</title>
        <authorList>
            <person name="Beliveau C."/>
            <person name="Gagne P."/>
            <person name="Picq S."/>
            <person name="Vernygora O."/>
            <person name="Keeling C.I."/>
            <person name="Pinkney K."/>
            <person name="Doucet D."/>
            <person name="Wen F."/>
            <person name="Johnston J.S."/>
            <person name="Maaroufi H."/>
            <person name="Boyle B."/>
            <person name="Laroche J."/>
            <person name="Dewar K."/>
            <person name="Juretic N."/>
            <person name="Blackburn G."/>
            <person name="Nisole A."/>
            <person name="Brunet B."/>
            <person name="Brandao M."/>
            <person name="Lumley L."/>
            <person name="Duan J."/>
            <person name="Quan G."/>
            <person name="Lucarotti C.J."/>
            <person name="Roe A.D."/>
            <person name="Sperling F.A.H."/>
            <person name="Levesque R.C."/>
            <person name="Cusson M."/>
        </authorList>
    </citation>
    <scope>NUCLEOTIDE SEQUENCE [LARGE SCALE GENOMIC DNA]</scope>
    <source>
        <strain evidence="1">Glfc:IPQL:Cfum</strain>
    </source>
</reference>
<evidence type="ECO:0000313" key="1">
    <source>
        <dbReference type="EMBL" id="KAI8422349.1"/>
    </source>
</evidence>
<dbReference type="EMBL" id="CM046110">
    <property type="protein sequence ID" value="KAI8422349.1"/>
    <property type="molecule type" value="Genomic_DNA"/>
</dbReference>
<proteinExistence type="predicted"/>
<dbReference type="Proteomes" id="UP001064048">
    <property type="component" value="Chromosome 10"/>
</dbReference>
<organism evidence="1 2">
    <name type="scientific">Choristoneura fumiferana</name>
    <name type="common">Spruce budworm moth</name>
    <name type="synonym">Archips fumiferana</name>
    <dbReference type="NCBI Taxonomy" id="7141"/>
    <lineage>
        <taxon>Eukaryota</taxon>
        <taxon>Metazoa</taxon>
        <taxon>Ecdysozoa</taxon>
        <taxon>Arthropoda</taxon>
        <taxon>Hexapoda</taxon>
        <taxon>Insecta</taxon>
        <taxon>Pterygota</taxon>
        <taxon>Neoptera</taxon>
        <taxon>Endopterygota</taxon>
        <taxon>Lepidoptera</taxon>
        <taxon>Glossata</taxon>
        <taxon>Ditrysia</taxon>
        <taxon>Tortricoidea</taxon>
        <taxon>Tortricidae</taxon>
        <taxon>Tortricinae</taxon>
        <taxon>Choristoneura</taxon>
    </lineage>
</organism>
<keyword evidence="2" id="KW-1185">Reference proteome</keyword>